<dbReference type="InterPro" id="IPR051760">
    <property type="entry name" value="KMT5A"/>
</dbReference>
<dbReference type="SUPFAM" id="SSF82199">
    <property type="entry name" value="SET domain"/>
    <property type="match status" value="1"/>
</dbReference>
<dbReference type="Pfam" id="PF00856">
    <property type="entry name" value="SET"/>
    <property type="match status" value="1"/>
</dbReference>
<dbReference type="PROSITE" id="PS51571">
    <property type="entry name" value="SAM_MT43_PR_SET"/>
    <property type="match status" value="1"/>
</dbReference>
<keyword evidence="10" id="KW-0804">Transcription</keyword>
<dbReference type="SMART" id="SM00317">
    <property type="entry name" value="SET"/>
    <property type="match status" value="1"/>
</dbReference>
<name>A0A067R7R6_ZOONE</name>
<keyword evidence="9" id="KW-0805">Transcription regulation</keyword>
<evidence type="ECO:0000256" key="9">
    <source>
        <dbReference type="ARBA" id="ARBA00023015"/>
    </source>
</evidence>
<proteinExistence type="predicted"/>
<comment type="subcellular location">
    <subcellularLocation>
        <location evidence="2">Chromosome</location>
    </subcellularLocation>
    <subcellularLocation>
        <location evidence="1">Nucleus</location>
    </subcellularLocation>
</comment>
<dbReference type="PANTHER" id="PTHR46167:SF1">
    <property type="entry name" value="N-LYSINE METHYLTRANSFERASE KMT5A"/>
    <property type="match status" value="1"/>
</dbReference>
<keyword evidence="6 15" id="KW-0808">Transferase</keyword>
<dbReference type="InterPro" id="IPR001214">
    <property type="entry name" value="SET_dom"/>
</dbReference>
<evidence type="ECO:0000256" key="3">
    <source>
        <dbReference type="ARBA" id="ARBA00012187"/>
    </source>
</evidence>
<keyword evidence="7" id="KW-0949">S-adenosyl-L-methionine</keyword>
<evidence type="ECO:0000313" key="15">
    <source>
        <dbReference type="EMBL" id="KDR18511.1"/>
    </source>
</evidence>
<evidence type="ECO:0000256" key="2">
    <source>
        <dbReference type="ARBA" id="ARBA00004286"/>
    </source>
</evidence>
<feature type="domain" description="SET" evidence="14">
    <location>
        <begin position="226"/>
        <end position="348"/>
    </location>
</feature>
<evidence type="ECO:0000256" key="1">
    <source>
        <dbReference type="ARBA" id="ARBA00004123"/>
    </source>
</evidence>
<keyword evidence="8" id="KW-0156">Chromatin regulator</keyword>
<keyword evidence="5 15" id="KW-0489">Methyltransferase</keyword>
<dbReference type="GO" id="GO:0140944">
    <property type="term" value="F:histone H4K20 monomethyltransferase activity"/>
    <property type="evidence" value="ECO:0007669"/>
    <property type="project" value="UniProtKB-EC"/>
</dbReference>
<evidence type="ECO:0000256" key="11">
    <source>
        <dbReference type="ARBA" id="ARBA00023242"/>
    </source>
</evidence>
<dbReference type="AlphaFoldDB" id="A0A067R7R6"/>
<dbReference type="EMBL" id="KK852685">
    <property type="protein sequence ID" value="KDR18511.1"/>
    <property type="molecule type" value="Genomic_DNA"/>
</dbReference>
<evidence type="ECO:0000256" key="7">
    <source>
        <dbReference type="ARBA" id="ARBA00022691"/>
    </source>
</evidence>
<dbReference type="InterPro" id="IPR047266">
    <property type="entry name" value="KMT5A-like_SET"/>
</dbReference>
<dbReference type="eggNOG" id="KOG1085">
    <property type="taxonomic scope" value="Eukaryota"/>
</dbReference>
<keyword evidence="16" id="KW-1185">Reference proteome</keyword>
<dbReference type="GO" id="GO:0043516">
    <property type="term" value="P:regulation of DNA damage response, signal transduction by p53 class mediator"/>
    <property type="evidence" value="ECO:0007669"/>
    <property type="project" value="TreeGrafter"/>
</dbReference>
<dbReference type="InParanoid" id="A0A067R7R6"/>
<dbReference type="CDD" id="cd10528">
    <property type="entry name" value="SET_SETD8"/>
    <property type="match status" value="1"/>
</dbReference>
<dbReference type="EC" id="2.1.1.361" evidence="3"/>
<keyword evidence="11" id="KW-0539">Nucleus</keyword>
<evidence type="ECO:0000256" key="4">
    <source>
        <dbReference type="ARBA" id="ARBA00022454"/>
    </source>
</evidence>
<dbReference type="InterPro" id="IPR046341">
    <property type="entry name" value="SET_dom_sf"/>
</dbReference>
<dbReference type="OrthoDB" id="5560686at2759"/>
<evidence type="ECO:0000256" key="5">
    <source>
        <dbReference type="ARBA" id="ARBA00022603"/>
    </source>
</evidence>
<dbReference type="STRING" id="136037.A0A067R7R6"/>
<comment type="catalytic activity">
    <reaction evidence="12">
        <text>L-lysyl(20)-[histone H4] + S-adenosyl-L-methionine = N(6)-methyl-L-lysyl(20)-[histone H4] + S-adenosyl-L-homocysteine + H(+)</text>
        <dbReference type="Rhea" id="RHEA:60344"/>
        <dbReference type="Rhea" id="RHEA-COMP:15554"/>
        <dbReference type="Rhea" id="RHEA-COMP:15555"/>
        <dbReference type="ChEBI" id="CHEBI:15378"/>
        <dbReference type="ChEBI" id="CHEBI:29969"/>
        <dbReference type="ChEBI" id="CHEBI:57856"/>
        <dbReference type="ChEBI" id="CHEBI:59789"/>
        <dbReference type="ChEBI" id="CHEBI:61929"/>
        <dbReference type="EC" id="2.1.1.361"/>
    </reaction>
</comment>
<dbReference type="PROSITE" id="PS50280">
    <property type="entry name" value="SET"/>
    <property type="match status" value="1"/>
</dbReference>
<dbReference type="GO" id="GO:0005634">
    <property type="term" value="C:nucleus"/>
    <property type="evidence" value="ECO:0007669"/>
    <property type="project" value="UniProtKB-SubCell"/>
</dbReference>
<evidence type="ECO:0000256" key="8">
    <source>
        <dbReference type="ARBA" id="ARBA00022853"/>
    </source>
</evidence>
<evidence type="ECO:0000256" key="13">
    <source>
        <dbReference type="SAM" id="MobiDB-lite"/>
    </source>
</evidence>
<dbReference type="Proteomes" id="UP000027135">
    <property type="component" value="Unassembled WGS sequence"/>
</dbReference>
<protein>
    <recommendedName>
        <fullName evidence="3">[histone H4]-lysine(20) N-methyltransferase</fullName>
        <ecNumber evidence="3">2.1.1.361</ecNumber>
    </recommendedName>
</protein>
<gene>
    <name evidence="15" type="ORF">L798_07701</name>
</gene>
<evidence type="ECO:0000313" key="16">
    <source>
        <dbReference type="Proteomes" id="UP000027135"/>
    </source>
</evidence>
<sequence length="363" mass="40592">MVRGRRKYNKGRMKPITEALEDASSGVPKKKDSKLSKEFQGKLSHASPQIRTPSITKFFSSQGYPDRKQKIKTKLGENVARETPASSVGSLTRMPCADPADSAGADDGEEKFVPQPVGCSPHKIQLCKDITSLSPSSALSQLCISLSPKRAVKSRRRLNPSQTLNQQYAPKIVPKLNCCNGVSVASGNHKLTEYFPVRRSVRKTKTTVLEEQQRDLEEAILSQREDGLEVVHNFEGKGRGIVTTRLFSKGEFVVEYAGELIDICEAKEREKRYAQDQNTGCYMYYFNYRNNQYCVDATAESGRLGRLVNHSRSGNLITKTVPIANQPHLVLIAKDDIPAGEEVMYDYGDRSKESIRYHPWLAS</sequence>
<organism evidence="15 16">
    <name type="scientific">Zootermopsis nevadensis</name>
    <name type="common">Dampwood termite</name>
    <dbReference type="NCBI Taxonomy" id="136037"/>
    <lineage>
        <taxon>Eukaryota</taxon>
        <taxon>Metazoa</taxon>
        <taxon>Ecdysozoa</taxon>
        <taxon>Arthropoda</taxon>
        <taxon>Hexapoda</taxon>
        <taxon>Insecta</taxon>
        <taxon>Pterygota</taxon>
        <taxon>Neoptera</taxon>
        <taxon>Polyneoptera</taxon>
        <taxon>Dictyoptera</taxon>
        <taxon>Blattodea</taxon>
        <taxon>Blattoidea</taxon>
        <taxon>Termitoidae</taxon>
        <taxon>Termopsidae</taxon>
        <taxon>Zootermopsis</taxon>
    </lineage>
</organism>
<evidence type="ECO:0000256" key="10">
    <source>
        <dbReference type="ARBA" id="ARBA00023163"/>
    </source>
</evidence>
<dbReference type="GO" id="GO:0032259">
    <property type="term" value="P:methylation"/>
    <property type="evidence" value="ECO:0007669"/>
    <property type="project" value="UniProtKB-KW"/>
</dbReference>
<evidence type="ECO:0000256" key="6">
    <source>
        <dbReference type="ARBA" id="ARBA00022679"/>
    </source>
</evidence>
<evidence type="ECO:0000259" key="14">
    <source>
        <dbReference type="PROSITE" id="PS50280"/>
    </source>
</evidence>
<evidence type="ECO:0000256" key="12">
    <source>
        <dbReference type="ARBA" id="ARBA00047784"/>
    </source>
</evidence>
<dbReference type="GO" id="GO:0005700">
    <property type="term" value="C:polytene chromosome"/>
    <property type="evidence" value="ECO:0007669"/>
    <property type="project" value="TreeGrafter"/>
</dbReference>
<reference evidence="15 16" key="1">
    <citation type="journal article" date="2014" name="Nat. Commun.">
        <title>Molecular traces of alternative social organization in a termite genome.</title>
        <authorList>
            <person name="Terrapon N."/>
            <person name="Li C."/>
            <person name="Robertson H.M."/>
            <person name="Ji L."/>
            <person name="Meng X."/>
            <person name="Booth W."/>
            <person name="Chen Z."/>
            <person name="Childers C.P."/>
            <person name="Glastad K.M."/>
            <person name="Gokhale K."/>
            <person name="Gowin J."/>
            <person name="Gronenberg W."/>
            <person name="Hermansen R.A."/>
            <person name="Hu H."/>
            <person name="Hunt B.G."/>
            <person name="Huylmans A.K."/>
            <person name="Khalil S.M."/>
            <person name="Mitchell R.D."/>
            <person name="Munoz-Torres M.C."/>
            <person name="Mustard J.A."/>
            <person name="Pan H."/>
            <person name="Reese J.T."/>
            <person name="Scharf M.E."/>
            <person name="Sun F."/>
            <person name="Vogel H."/>
            <person name="Xiao J."/>
            <person name="Yang W."/>
            <person name="Yang Z."/>
            <person name="Yang Z."/>
            <person name="Zhou J."/>
            <person name="Zhu J."/>
            <person name="Brent C.S."/>
            <person name="Elsik C.G."/>
            <person name="Goodisman M.A."/>
            <person name="Liberles D.A."/>
            <person name="Roe R.M."/>
            <person name="Vargo E.L."/>
            <person name="Vilcinskas A."/>
            <person name="Wang J."/>
            <person name="Bornberg-Bauer E."/>
            <person name="Korb J."/>
            <person name="Zhang G."/>
            <person name="Liebig J."/>
        </authorList>
    </citation>
    <scope>NUCLEOTIDE SEQUENCE [LARGE SCALE GENOMIC DNA]</scope>
    <source>
        <tissue evidence="15">Whole organism</tissue>
    </source>
</reference>
<feature type="compositionally biased region" description="Basic residues" evidence="13">
    <location>
        <begin position="1"/>
        <end position="13"/>
    </location>
</feature>
<keyword evidence="4" id="KW-0158">Chromosome</keyword>
<dbReference type="GO" id="GO:0006357">
    <property type="term" value="P:regulation of transcription by RNA polymerase II"/>
    <property type="evidence" value="ECO:0007669"/>
    <property type="project" value="TreeGrafter"/>
</dbReference>
<feature type="compositionally biased region" description="Polar residues" evidence="13">
    <location>
        <begin position="46"/>
        <end position="63"/>
    </location>
</feature>
<feature type="region of interest" description="Disordered" evidence="13">
    <location>
        <begin position="1"/>
        <end position="67"/>
    </location>
</feature>
<dbReference type="InterPro" id="IPR016858">
    <property type="entry name" value="KMT5A-like"/>
</dbReference>
<dbReference type="Gene3D" id="2.170.270.10">
    <property type="entry name" value="SET domain"/>
    <property type="match status" value="1"/>
</dbReference>
<feature type="compositionally biased region" description="Basic and acidic residues" evidence="13">
    <location>
        <begin position="29"/>
        <end position="40"/>
    </location>
</feature>
<dbReference type="PANTHER" id="PTHR46167">
    <property type="entry name" value="N-LYSINE METHYLTRANSFERASE KMT5A"/>
    <property type="match status" value="1"/>
</dbReference>
<accession>A0A067R7R6</accession>